<dbReference type="InterPro" id="IPR029044">
    <property type="entry name" value="Nucleotide-diphossugar_trans"/>
</dbReference>
<dbReference type="KEGG" id="cart:PA27867_1095"/>
<gene>
    <name evidence="3" type="ORF">PA27867_1095</name>
</gene>
<dbReference type="Gene3D" id="3.90.550.10">
    <property type="entry name" value="Spore Coat Polysaccharide Biosynthesis Protein SpsA, Chain A"/>
    <property type="match status" value="1"/>
</dbReference>
<dbReference type="Proteomes" id="UP000092582">
    <property type="component" value="Chromosome 1"/>
</dbReference>
<keyword evidence="1" id="KW-0808">Transferase</keyword>
<dbReference type="Pfam" id="PF12804">
    <property type="entry name" value="NTP_transf_3"/>
    <property type="match status" value="1"/>
</dbReference>
<dbReference type="SUPFAM" id="SSF53448">
    <property type="entry name" value="Nucleotide-diphospho-sugar transferases"/>
    <property type="match status" value="1"/>
</dbReference>
<proteinExistence type="predicted"/>
<dbReference type="PANTHER" id="PTHR19136">
    <property type="entry name" value="MOLYBDENUM COFACTOR GUANYLYLTRANSFERASE"/>
    <property type="match status" value="1"/>
</dbReference>
<sequence length="229" mass="23922">MHTEAPWAPGWSWDAIVVAGGRAKRLGGIDKTALLWHGRTLLDGVLSATRGARRVCVVGSDARLPASVLRTVERPRWAGPAAAIVAGLDMLTVDSDDSGEYASDWIVVLAADLVRADAAVAVLLTQLEHLCTDRAARDGLIAVDSDGRRQPLLAVYRREALHAAVAAFGPADNLSVSGLIGPLDLVETSLPDEIGADVDTPADAARLGIEVPHDTADADLGPAHDSAKP</sequence>
<dbReference type="PANTHER" id="PTHR19136:SF81">
    <property type="entry name" value="MOLYBDENUM COFACTOR GUANYLYLTRANSFERASE"/>
    <property type="match status" value="1"/>
</dbReference>
<evidence type="ECO:0000313" key="4">
    <source>
        <dbReference type="Proteomes" id="UP000092582"/>
    </source>
</evidence>
<protein>
    <recommendedName>
        <fullName evidence="2">MobA-like NTP transferase domain-containing protein</fullName>
    </recommendedName>
</protein>
<dbReference type="InterPro" id="IPR025877">
    <property type="entry name" value="MobA-like_NTP_Trfase"/>
</dbReference>
<dbReference type="EMBL" id="CP016282">
    <property type="protein sequence ID" value="ANP72061.1"/>
    <property type="molecule type" value="Genomic_DNA"/>
</dbReference>
<reference evidence="3 4" key="1">
    <citation type="submission" date="2016-06" db="EMBL/GenBank/DDBJ databases">
        <title>Genome sequencing of Cryobacterium arcticum PAMC 27867.</title>
        <authorList>
            <person name="Lee J."/>
            <person name="Kim O.-S."/>
        </authorList>
    </citation>
    <scope>NUCLEOTIDE SEQUENCE [LARGE SCALE GENOMIC DNA]</scope>
    <source>
        <strain evidence="3 4">PAMC 27867</strain>
    </source>
</reference>
<name>A0A1B1BHH6_9MICO</name>
<evidence type="ECO:0000313" key="3">
    <source>
        <dbReference type="EMBL" id="ANP72061.1"/>
    </source>
</evidence>
<dbReference type="GO" id="GO:0016779">
    <property type="term" value="F:nucleotidyltransferase activity"/>
    <property type="evidence" value="ECO:0007669"/>
    <property type="project" value="TreeGrafter"/>
</dbReference>
<organism evidence="3 4">
    <name type="scientific">Cryobacterium arcticum</name>
    <dbReference type="NCBI Taxonomy" id="670052"/>
    <lineage>
        <taxon>Bacteria</taxon>
        <taxon>Bacillati</taxon>
        <taxon>Actinomycetota</taxon>
        <taxon>Actinomycetes</taxon>
        <taxon>Micrococcales</taxon>
        <taxon>Microbacteriaceae</taxon>
        <taxon>Cryobacterium</taxon>
    </lineage>
</organism>
<feature type="domain" description="MobA-like NTP transferase" evidence="2">
    <location>
        <begin position="15"/>
        <end position="163"/>
    </location>
</feature>
<dbReference type="RefSeq" id="WP_066594271.1">
    <property type="nucleotide sequence ID" value="NZ_CP016282.1"/>
</dbReference>
<evidence type="ECO:0000256" key="1">
    <source>
        <dbReference type="ARBA" id="ARBA00022679"/>
    </source>
</evidence>
<accession>A0A1B1BHH6</accession>
<dbReference type="AlphaFoldDB" id="A0A1B1BHH6"/>
<dbReference type="STRING" id="670052.PA27867_1095"/>
<evidence type="ECO:0000259" key="2">
    <source>
        <dbReference type="Pfam" id="PF12804"/>
    </source>
</evidence>
<keyword evidence="4" id="KW-1185">Reference proteome</keyword>